<feature type="transmembrane region" description="Helical" evidence="1">
    <location>
        <begin position="225"/>
        <end position="246"/>
    </location>
</feature>
<feature type="transmembrane region" description="Helical" evidence="1">
    <location>
        <begin position="341"/>
        <end position="364"/>
    </location>
</feature>
<keyword evidence="1" id="KW-0812">Transmembrane</keyword>
<organism evidence="3 4">
    <name type="scientific">Kytococcus sedentarius (strain ATCC 14392 / DSM 20547 / JCM 11482 / CCUG 33030 / NBRC 15357 / NCTC 11040 / CCM 314 / 541)</name>
    <name type="common">Micrococcus sedentarius</name>
    <dbReference type="NCBI Taxonomy" id="478801"/>
    <lineage>
        <taxon>Bacteria</taxon>
        <taxon>Bacillati</taxon>
        <taxon>Actinomycetota</taxon>
        <taxon>Actinomycetes</taxon>
        <taxon>Micrococcales</taxon>
        <taxon>Kytococcaceae</taxon>
        <taxon>Kytococcus</taxon>
    </lineage>
</organism>
<feature type="transmembrane region" description="Helical" evidence="1">
    <location>
        <begin position="93"/>
        <end position="112"/>
    </location>
</feature>
<gene>
    <name evidence="3" type="ordered locus">Ksed_20080</name>
</gene>
<dbReference type="AlphaFoldDB" id="C7NKG6"/>
<dbReference type="EMBL" id="CP001686">
    <property type="protein sequence ID" value="ACV07004.1"/>
    <property type="molecule type" value="Genomic_DNA"/>
</dbReference>
<dbReference type="InterPro" id="IPR012429">
    <property type="entry name" value="HGSNAT_cat"/>
</dbReference>
<feature type="transmembrane region" description="Helical" evidence="1">
    <location>
        <begin position="371"/>
        <end position="388"/>
    </location>
</feature>
<keyword evidence="1" id="KW-1133">Transmembrane helix</keyword>
<evidence type="ECO:0000256" key="1">
    <source>
        <dbReference type="SAM" id="Phobius"/>
    </source>
</evidence>
<dbReference type="InterPro" id="IPR052529">
    <property type="entry name" value="Bact_Transport_Assoc"/>
</dbReference>
<feature type="transmembrane region" description="Helical" evidence="1">
    <location>
        <begin position="179"/>
        <end position="197"/>
    </location>
</feature>
<dbReference type="STRING" id="478801.Ksed_20080"/>
<dbReference type="HOGENOM" id="CLU_036065_1_1_11"/>
<dbReference type="PANTHER" id="PTHR30590">
    <property type="entry name" value="INNER MEMBRANE PROTEIN"/>
    <property type="match status" value="1"/>
</dbReference>
<protein>
    <submittedName>
        <fullName evidence="3">Predicted membrane protein</fullName>
    </submittedName>
</protein>
<evidence type="ECO:0000259" key="2">
    <source>
        <dbReference type="Pfam" id="PF07786"/>
    </source>
</evidence>
<name>C7NKG6_KYTSD</name>
<dbReference type="PANTHER" id="PTHR30590:SF2">
    <property type="entry name" value="INNER MEMBRANE PROTEIN"/>
    <property type="match status" value="1"/>
</dbReference>
<dbReference type="KEGG" id="kse:Ksed_20080"/>
<evidence type="ECO:0000313" key="3">
    <source>
        <dbReference type="EMBL" id="ACV07004.1"/>
    </source>
</evidence>
<dbReference type="Proteomes" id="UP000006666">
    <property type="component" value="Chromosome"/>
</dbReference>
<reference evidence="3 4" key="1">
    <citation type="journal article" date="2009" name="Stand. Genomic Sci.">
        <title>Complete genome sequence of Kytococcus sedentarius type strain (541).</title>
        <authorList>
            <person name="Sims D."/>
            <person name="Brettin T."/>
            <person name="Detter J.C."/>
            <person name="Han C."/>
            <person name="Lapidus A."/>
            <person name="Copeland A."/>
            <person name="Glavina Del Rio T."/>
            <person name="Nolan M."/>
            <person name="Chen F."/>
            <person name="Lucas S."/>
            <person name="Tice H."/>
            <person name="Cheng J.F."/>
            <person name="Bruce D."/>
            <person name="Goodwin L."/>
            <person name="Pitluck S."/>
            <person name="Ovchinnikova G."/>
            <person name="Pati A."/>
            <person name="Ivanova N."/>
            <person name="Mavrommatis K."/>
            <person name="Chen A."/>
            <person name="Palaniappan K."/>
            <person name="D'haeseleer P."/>
            <person name="Chain P."/>
            <person name="Bristow J."/>
            <person name="Eisen J.A."/>
            <person name="Markowitz V."/>
            <person name="Hugenholtz P."/>
            <person name="Schneider S."/>
            <person name="Goker M."/>
            <person name="Pukall R."/>
            <person name="Kyrpides N.C."/>
            <person name="Klenk H.P."/>
        </authorList>
    </citation>
    <scope>NUCLEOTIDE SEQUENCE [LARGE SCALE GENOMIC DNA]</scope>
    <source>
        <strain evidence="4">ATCC 14392 / DSM 20547 / JCM 11482 / CCUG 33030 / NBRC 15357 / NCTC 11040 / CCM 314 / 541</strain>
    </source>
</reference>
<dbReference type="eggNOG" id="COG3503">
    <property type="taxonomic scope" value="Bacteria"/>
</dbReference>
<dbReference type="RefSeq" id="WP_015779944.1">
    <property type="nucleotide sequence ID" value="NC_013169.1"/>
</dbReference>
<keyword evidence="1" id="KW-0472">Membrane</keyword>
<feature type="transmembrane region" description="Helical" evidence="1">
    <location>
        <begin position="157"/>
        <end position="174"/>
    </location>
</feature>
<keyword evidence="4" id="KW-1185">Reference proteome</keyword>
<feature type="transmembrane region" description="Helical" evidence="1">
    <location>
        <begin position="133"/>
        <end position="151"/>
    </location>
</feature>
<feature type="transmembrane region" description="Helical" evidence="1">
    <location>
        <begin position="394"/>
        <end position="411"/>
    </location>
</feature>
<accession>C7NKG6</accession>
<feature type="domain" description="Heparan-alpha-glucosaminide N-acetyltransferase catalytic" evidence="2">
    <location>
        <begin position="57"/>
        <end position="259"/>
    </location>
</feature>
<sequence>MSPAIRATEFVSDAATSFDSLDGPNTGLSTEVVPDTPHACEPAGRATPEDQGPTEHRLTGLDAARGLALLGMISVHIFPAFTPEITVHPAWTVASGTASALFAVLAGVSLALMSGGSRPLSRGRWTPMLRQGVRAILILAIGLIMGLIIPVDAAGVILPYLAALFALAIPFLGLRARPLFVLAAVGAVLGPVLSYWLRQGDPVPDLGNLVPGDLFTRPLEFLETLVVTGLFPALSWLPYILLGMGIGRLRLRRRISAVHLALAGVAVTALSWVVYQVLTGPLGALEHVAEGQMAAGWTLDETADLLVWGPDGTVPTTSWWWLSTIAPHSGTPVDLLRTSGVALLVIGVMLGLGTLLSRSLLLLTAPGRMTLTLYCLHLLMLLLPLETFGVGVEFALQVLVVVVFALAWLSVQRQGPLEWLVGHATRALVPASFVARRRVRRWGRRPWPRG</sequence>
<feature type="transmembrane region" description="Helical" evidence="1">
    <location>
        <begin position="63"/>
        <end position="81"/>
    </location>
</feature>
<proteinExistence type="predicted"/>
<evidence type="ECO:0000313" key="4">
    <source>
        <dbReference type="Proteomes" id="UP000006666"/>
    </source>
</evidence>
<feature type="transmembrane region" description="Helical" evidence="1">
    <location>
        <begin position="258"/>
        <end position="278"/>
    </location>
</feature>
<dbReference type="Pfam" id="PF07786">
    <property type="entry name" value="HGSNAT_cat"/>
    <property type="match status" value="1"/>
</dbReference>